<accession>A0A1X4NK12</accession>
<proteinExistence type="predicted"/>
<gene>
    <name evidence="1" type="ORF">MGEO_11465</name>
</gene>
<dbReference type="Proteomes" id="UP000193926">
    <property type="component" value="Unassembled WGS sequence"/>
</dbReference>
<comment type="caution">
    <text evidence="1">The sequence shown here is derived from an EMBL/GenBank/DDBJ whole genome shotgun (WGS) entry which is preliminary data.</text>
</comment>
<name>A0A1X4NK12_9RHOB</name>
<keyword evidence="2" id="KW-1185">Reference proteome</keyword>
<dbReference type="EMBL" id="JFKC01000010">
    <property type="protein sequence ID" value="OSQ50612.1"/>
    <property type="molecule type" value="Genomic_DNA"/>
</dbReference>
<reference evidence="1 2" key="1">
    <citation type="submission" date="2014-03" db="EMBL/GenBank/DDBJ databases">
        <title>The draft genome sequence of Marivita geojedonensis KCTC 23882.</title>
        <authorList>
            <person name="Lai Q."/>
            <person name="Shao Z."/>
        </authorList>
    </citation>
    <scope>NUCLEOTIDE SEQUENCE [LARGE SCALE GENOMIC DNA]</scope>
    <source>
        <strain evidence="1 2">DPG-138</strain>
    </source>
</reference>
<dbReference type="AlphaFoldDB" id="A0A1X4NK12"/>
<dbReference type="STRING" id="1123756.MGEO_11465"/>
<evidence type="ECO:0000313" key="2">
    <source>
        <dbReference type="Proteomes" id="UP000193926"/>
    </source>
</evidence>
<evidence type="ECO:0000313" key="1">
    <source>
        <dbReference type="EMBL" id="OSQ50612.1"/>
    </source>
</evidence>
<sequence>MHPVHGAPDGVALVLTRALLSWDDKGGTPIQESTMRQTFPIPSHRSTAVDTVRHLDEAWAYYTPRPKLVTERNSQPSPVFEEYYAA</sequence>
<protein>
    <submittedName>
        <fullName evidence="1">Uncharacterized protein</fullName>
    </submittedName>
</protein>
<organism evidence="1 2">
    <name type="scientific">Marivita geojedonensis</name>
    <dbReference type="NCBI Taxonomy" id="1123756"/>
    <lineage>
        <taxon>Bacteria</taxon>
        <taxon>Pseudomonadati</taxon>
        <taxon>Pseudomonadota</taxon>
        <taxon>Alphaproteobacteria</taxon>
        <taxon>Rhodobacterales</taxon>
        <taxon>Roseobacteraceae</taxon>
        <taxon>Marivita</taxon>
    </lineage>
</organism>